<evidence type="ECO:0000256" key="2">
    <source>
        <dbReference type="ARBA" id="ARBA00022857"/>
    </source>
</evidence>
<keyword evidence="3" id="KW-0560">Oxidoreductase</keyword>
<protein>
    <recommendedName>
        <fullName evidence="4">NADP-dependent oxidoreductase domain-containing protein</fullName>
    </recommendedName>
</protein>
<dbReference type="SUPFAM" id="SSF51430">
    <property type="entry name" value="NAD(P)-linked oxidoreductase"/>
    <property type="match status" value="1"/>
</dbReference>
<name>A0ABD3PLI0_9STRA</name>
<dbReference type="Proteomes" id="UP001516023">
    <property type="component" value="Unassembled WGS sequence"/>
</dbReference>
<sequence>MSQSNAAFQSVPAASDATSLLCCAPLPNLLPINASRGQAAPPDQPAAQSTVLMPWVGYGTYRLGHKHARAAVLAALQTGYRHIDTAFIYGGQTTELQVGKAIADALQQGIVASREEIFVTTKQWREYHGYEQSTKCLDLSLERLGLDYVDCWMMHWPGPCWEHKPPQSPENHDNQSQQTLEQNDSPWAHAKAGMGQSEMAQLRSETWRAMEDAYRCGKARSIAVSNFTIQHLQTLKQTATLWPPAVNQIECHPYYPQSELVEYCQREGIVVQAYASLGGQDGTKAKWKKLGGKLMESAPVVDISKRLSTAQRTVTPGQVLLRWALQRNCVIVPKTASLTRMSENARVFDFELSQQDILQITKLEDNAVGDEGRLCWRTEPLRMLNFS</sequence>
<dbReference type="PRINTS" id="PR00069">
    <property type="entry name" value="ALDKETRDTASE"/>
</dbReference>
<accession>A0ABD3PLI0</accession>
<dbReference type="InterPro" id="IPR020471">
    <property type="entry name" value="AKR"/>
</dbReference>
<dbReference type="EMBL" id="JABMIG020000179">
    <property type="protein sequence ID" value="KAL3787230.1"/>
    <property type="molecule type" value="Genomic_DNA"/>
</dbReference>
<evidence type="ECO:0000256" key="3">
    <source>
        <dbReference type="ARBA" id="ARBA00023002"/>
    </source>
</evidence>
<organism evidence="5 6">
    <name type="scientific">Cyclotella cryptica</name>
    <dbReference type="NCBI Taxonomy" id="29204"/>
    <lineage>
        <taxon>Eukaryota</taxon>
        <taxon>Sar</taxon>
        <taxon>Stramenopiles</taxon>
        <taxon>Ochrophyta</taxon>
        <taxon>Bacillariophyta</taxon>
        <taxon>Coscinodiscophyceae</taxon>
        <taxon>Thalassiosirophycidae</taxon>
        <taxon>Stephanodiscales</taxon>
        <taxon>Stephanodiscaceae</taxon>
        <taxon>Cyclotella</taxon>
    </lineage>
</organism>
<reference evidence="5 6" key="1">
    <citation type="journal article" date="2020" name="G3 (Bethesda)">
        <title>Improved Reference Genome for Cyclotella cryptica CCMP332, a Model for Cell Wall Morphogenesis, Salinity Adaptation, and Lipid Production in Diatoms (Bacillariophyta).</title>
        <authorList>
            <person name="Roberts W.R."/>
            <person name="Downey K.M."/>
            <person name="Ruck E.C."/>
            <person name="Traller J.C."/>
            <person name="Alverson A.J."/>
        </authorList>
    </citation>
    <scope>NUCLEOTIDE SEQUENCE [LARGE SCALE GENOMIC DNA]</scope>
    <source>
        <strain evidence="5 6">CCMP332</strain>
    </source>
</reference>
<evidence type="ECO:0000313" key="6">
    <source>
        <dbReference type="Proteomes" id="UP001516023"/>
    </source>
</evidence>
<evidence type="ECO:0000313" key="5">
    <source>
        <dbReference type="EMBL" id="KAL3787230.1"/>
    </source>
</evidence>
<dbReference type="PANTHER" id="PTHR43827:SF3">
    <property type="entry name" value="NADP-DEPENDENT OXIDOREDUCTASE DOMAIN-CONTAINING PROTEIN"/>
    <property type="match status" value="1"/>
</dbReference>
<keyword evidence="2" id="KW-0521">NADP</keyword>
<dbReference type="AlphaFoldDB" id="A0ABD3PLI0"/>
<proteinExistence type="inferred from homology"/>
<dbReference type="PANTHER" id="PTHR43827">
    <property type="entry name" value="2,5-DIKETO-D-GLUCONIC ACID REDUCTASE"/>
    <property type="match status" value="1"/>
</dbReference>
<comment type="similarity">
    <text evidence="1">Belongs to the aldo/keto reductase family.</text>
</comment>
<dbReference type="InterPro" id="IPR023210">
    <property type="entry name" value="NADP_OxRdtase_dom"/>
</dbReference>
<comment type="caution">
    <text evidence="5">The sequence shown here is derived from an EMBL/GenBank/DDBJ whole genome shotgun (WGS) entry which is preliminary data.</text>
</comment>
<dbReference type="GO" id="GO:0016616">
    <property type="term" value="F:oxidoreductase activity, acting on the CH-OH group of donors, NAD or NADP as acceptor"/>
    <property type="evidence" value="ECO:0007669"/>
    <property type="project" value="UniProtKB-ARBA"/>
</dbReference>
<dbReference type="Pfam" id="PF00248">
    <property type="entry name" value="Aldo_ket_red"/>
    <property type="match status" value="1"/>
</dbReference>
<dbReference type="Gene3D" id="3.20.20.100">
    <property type="entry name" value="NADP-dependent oxidoreductase domain"/>
    <property type="match status" value="1"/>
</dbReference>
<dbReference type="InterPro" id="IPR036812">
    <property type="entry name" value="NAD(P)_OxRdtase_dom_sf"/>
</dbReference>
<gene>
    <name evidence="5" type="ORF">HJC23_004271</name>
</gene>
<evidence type="ECO:0000259" key="4">
    <source>
        <dbReference type="Pfam" id="PF00248"/>
    </source>
</evidence>
<keyword evidence="6" id="KW-1185">Reference proteome</keyword>
<evidence type="ECO:0000256" key="1">
    <source>
        <dbReference type="ARBA" id="ARBA00007905"/>
    </source>
</evidence>
<feature type="domain" description="NADP-dependent oxidoreductase" evidence="4">
    <location>
        <begin position="57"/>
        <end position="364"/>
    </location>
</feature>